<keyword evidence="1" id="KW-1133">Transmembrane helix</keyword>
<evidence type="ECO:0000313" key="3">
    <source>
        <dbReference type="Proteomes" id="UP001237642"/>
    </source>
</evidence>
<name>A0AAD8HDW4_9APIA</name>
<dbReference type="Proteomes" id="UP001237642">
    <property type="component" value="Unassembled WGS sequence"/>
</dbReference>
<accession>A0AAD8HDW4</accession>
<reference evidence="2" key="1">
    <citation type="submission" date="2023-02" db="EMBL/GenBank/DDBJ databases">
        <title>Genome of toxic invasive species Heracleum sosnowskyi carries increased number of genes despite the absence of recent whole-genome duplications.</title>
        <authorList>
            <person name="Schelkunov M."/>
            <person name="Shtratnikova V."/>
            <person name="Makarenko M."/>
            <person name="Klepikova A."/>
            <person name="Omelchenko D."/>
            <person name="Novikova G."/>
            <person name="Obukhova E."/>
            <person name="Bogdanov V."/>
            <person name="Penin A."/>
            <person name="Logacheva M."/>
        </authorList>
    </citation>
    <scope>NUCLEOTIDE SEQUENCE</scope>
    <source>
        <strain evidence="2">Hsosn_3</strain>
        <tissue evidence="2">Leaf</tissue>
    </source>
</reference>
<gene>
    <name evidence="2" type="ORF">POM88_039863</name>
</gene>
<proteinExistence type="predicted"/>
<dbReference type="AlphaFoldDB" id="A0AAD8HDW4"/>
<evidence type="ECO:0000256" key="1">
    <source>
        <dbReference type="SAM" id="Phobius"/>
    </source>
</evidence>
<comment type="caution">
    <text evidence="2">The sequence shown here is derived from an EMBL/GenBank/DDBJ whole genome shotgun (WGS) entry which is preliminary data.</text>
</comment>
<dbReference type="EMBL" id="JAUIZM010000009">
    <property type="protein sequence ID" value="KAK1364302.1"/>
    <property type="molecule type" value="Genomic_DNA"/>
</dbReference>
<organism evidence="2 3">
    <name type="scientific">Heracleum sosnowskyi</name>
    <dbReference type="NCBI Taxonomy" id="360622"/>
    <lineage>
        <taxon>Eukaryota</taxon>
        <taxon>Viridiplantae</taxon>
        <taxon>Streptophyta</taxon>
        <taxon>Embryophyta</taxon>
        <taxon>Tracheophyta</taxon>
        <taxon>Spermatophyta</taxon>
        <taxon>Magnoliopsida</taxon>
        <taxon>eudicotyledons</taxon>
        <taxon>Gunneridae</taxon>
        <taxon>Pentapetalae</taxon>
        <taxon>asterids</taxon>
        <taxon>campanulids</taxon>
        <taxon>Apiales</taxon>
        <taxon>Apiaceae</taxon>
        <taxon>Apioideae</taxon>
        <taxon>apioid superclade</taxon>
        <taxon>Tordylieae</taxon>
        <taxon>Tordyliinae</taxon>
        <taxon>Heracleum</taxon>
    </lineage>
</organism>
<protein>
    <submittedName>
        <fullName evidence="2">C-terminal binding protein AN</fullName>
    </submittedName>
</protein>
<evidence type="ECO:0000313" key="2">
    <source>
        <dbReference type="EMBL" id="KAK1364302.1"/>
    </source>
</evidence>
<dbReference type="PANTHER" id="PTHR37244">
    <property type="entry name" value="NADP-SPECIFIC GLUTAMATE DEHYDROGENASE"/>
    <property type="match status" value="1"/>
</dbReference>
<keyword evidence="1" id="KW-0472">Membrane</keyword>
<dbReference type="PANTHER" id="PTHR37244:SF1">
    <property type="entry name" value="NADP-SPECIFIC GLUTAMATE DEHYDROGENASE"/>
    <property type="match status" value="1"/>
</dbReference>
<keyword evidence="1" id="KW-0812">Transmembrane</keyword>
<keyword evidence="3" id="KW-1185">Reference proteome</keyword>
<sequence length="314" mass="35026">MDQEDEDSSISSNHTSNPNPNLNLNLYHRIINSPVLQSSSSLEIRLFYVRITPCAVDYVPTHLNLRHLRRELGVSLDINSVKIPASDSSLITLRRDRIDKENAEVTYVSTDNVRVSGAVEFEVLEEEEMVLCGSLERIEGNWSGDLRTGWNMDCYIGGIMNGENSAFFKPKLGISSPSIEVYIAGCCSGVPVILTKTIQVSPRKRNVRHGMLDAIPEDEEVNKERRNGNGLVQHLKVPVTDAEVDDYDPDGKFGQSYYSEEMYPGEDGQLTWFNAGVRVGVGIGLGMCLGVGIGVGLLMRSYQATTRNFRRRFF</sequence>
<reference evidence="2" key="2">
    <citation type="submission" date="2023-05" db="EMBL/GenBank/DDBJ databases">
        <authorList>
            <person name="Schelkunov M.I."/>
        </authorList>
    </citation>
    <scope>NUCLEOTIDE SEQUENCE</scope>
    <source>
        <strain evidence="2">Hsosn_3</strain>
        <tissue evidence="2">Leaf</tissue>
    </source>
</reference>
<feature type="transmembrane region" description="Helical" evidence="1">
    <location>
        <begin position="279"/>
        <end position="302"/>
    </location>
</feature>